<dbReference type="Pfam" id="PF00249">
    <property type="entry name" value="Myb_DNA-binding"/>
    <property type="match status" value="2"/>
</dbReference>
<dbReference type="CDD" id="cd00167">
    <property type="entry name" value="SANT"/>
    <property type="match status" value="2"/>
</dbReference>
<accession>A0A6T6M6H8</accession>
<name>A0A6T6M6H8_9RHOD</name>
<dbReference type="EMBL" id="HBFP01004977">
    <property type="protein sequence ID" value="CAD8819151.1"/>
    <property type="molecule type" value="Transcribed_RNA"/>
</dbReference>
<feature type="domain" description="HTH myb-type" evidence="2">
    <location>
        <begin position="130"/>
        <end position="184"/>
    </location>
</feature>
<dbReference type="SMART" id="SM00717">
    <property type="entry name" value="SANT"/>
    <property type="match status" value="2"/>
</dbReference>
<evidence type="ECO:0000259" key="2">
    <source>
        <dbReference type="PROSITE" id="PS51294"/>
    </source>
</evidence>
<evidence type="ECO:0000259" key="1">
    <source>
        <dbReference type="PROSITE" id="PS50090"/>
    </source>
</evidence>
<dbReference type="InterPro" id="IPR017930">
    <property type="entry name" value="Myb_dom"/>
</dbReference>
<sequence length="195" mass="22170">MDMMERIQSTAGSSIGNGVSSCDGLVKNGKSGQQHVSPGSTISRVSVQNLLCNDEPEILQKDVKSDIVSDQGSEVFSSIRAKEWTPEEDQMLKDLVEKYGTRAWHVISHVYFKDTRSGAQVRSRYVDVINPNRSRAPWTQEEDVKLIQLHAKYGNKWSKLAEHFENRVSNDIKNRYRDMKKALARSMKKNQAQKV</sequence>
<dbReference type="Gene3D" id="1.10.10.60">
    <property type="entry name" value="Homeodomain-like"/>
    <property type="match status" value="2"/>
</dbReference>
<dbReference type="GO" id="GO:0005634">
    <property type="term" value="C:nucleus"/>
    <property type="evidence" value="ECO:0007669"/>
    <property type="project" value="TreeGrafter"/>
</dbReference>
<feature type="domain" description="Myb-like" evidence="1">
    <location>
        <begin position="76"/>
        <end position="129"/>
    </location>
</feature>
<evidence type="ECO:0000313" key="3">
    <source>
        <dbReference type="EMBL" id="CAD8819151.1"/>
    </source>
</evidence>
<dbReference type="PANTHER" id="PTHR45614">
    <property type="entry name" value="MYB PROTEIN-RELATED"/>
    <property type="match status" value="1"/>
</dbReference>
<evidence type="ECO:0000313" key="4">
    <source>
        <dbReference type="EMBL" id="CAD8819152.1"/>
    </source>
</evidence>
<dbReference type="InterPro" id="IPR050560">
    <property type="entry name" value="MYB_TF"/>
</dbReference>
<dbReference type="InterPro" id="IPR001005">
    <property type="entry name" value="SANT/Myb"/>
</dbReference>
<dbReference type="SUPFAM" id="SSF46689">
    <property type="entry name" value="Homeodomain-like"/>
    <property type="match status" value="1"/>
</dbReference>
<dbReference type="AlphaFoldDB" id="A0A6T6M6H8"/>
<dbReference type="PANTHER" id="PTHR45614:SF69">
    <property type="entry name" value="CHROMOSOME UNDETERMINED SCAFFOLD_38, WHOLE GENOME SHOTGUN SEQUENCE"/>
    <property type="match status" value="1"/>
</dbReference>
<dbReference type="GO" id="GO:0000978">
    <property type="term" value="F:RNA polymerase II cis-regulatory region sequence-specific DNA binding"/>
    <property type="evidence" value="ECO:0007669"/>
    <property type="project" value="TreeGrafter"/>
</dbReference>
<feature type="domain" description="Myb-like" evidence="1">
    <location>
        <begin position="130"/>
        <end position="180"/>
    </location>
</feature>
<gene>
    <name evidence="3" type="ORF">TOLI1172_LOCUS3540</name>
    <name evidence="4" type="ORF">TOLI1172_LOCUS3541</name>
</gene>
<organism evidence="4">
    <name type="scientific">Timspurckia oligopyrenoides</name>
    <dbReference type="NCBI Taxonomy" id="708627"/>
    <lineage>
        <taxon>Eukaryota</taxon>
        <taxon>Rhodophyta</taxon>
        <taxon>Bangiophyceae</taxon>
        <taxon>Porphyridiales</taxon>
        <taxon>Porphyridiaceae</taxon>
        <taxon>Timspurckia</taxon>
    </lineage>
</organism>
<proteinExistence type="predicted"/>
<protein>
    <submittedName>
        <fullName evidence="4">Uncharacterized protein</fullName>
    </submittedName>
</protein>
<reference evidence="4" key="1">
    <citation type="submission" date="2021-01" db="EMBL/GenBank/DDBJ databases">
        <authorList>
            <person name="Corre E."/>
            <person name="Pelletier E."/>
            <person name="Niang G."/>
            <person name="Scheremetjew M."/>
            <person name="Finn R."/>
            <person name="Kale V."/>
            <person name="Holt S."/>
            <person name="Cochrane G."/>
            <person name="Meng A."/>
            <person name="Brown T."/>
            <person name="Cohen L."/>
        </authorList>
    </citation>
    <scope>NUCLEOTIDE SEQUENCE</scope>
    <source>
        <strain evidence="4">CCMP3278</strain>
    </source>
</reference>
<dbReference type="InterPro" id="IPR009057">
    <property type="entry name" value="Homeodomain-like_sf"/>
</dbReference>
<dbReference type="GO" id="GO:0000981">
    <property type="term" value="F:DNA-binding transcription factor activity, RNA polymerase II-specific"/>
    <property type="evidence" value="ECO:0007669"/>
    <property type="project" value="TreeGrafter"/>
</dbReference>
<dbReference type="PROSITE" id="PS50090">
    <property type="entry name" value="MYB_LIKE"/>
    <property type="match status" value="2"/>
</dbReference>
<dbReference type="PROSITE" id="PS51257">
    <property type="entry name" value="PROKAR_LIPOPROTEIN"/>
    <property type="match status" value="1"/>
</dbReference>
<dbReference type="PROSITE" id="PS51294">
    <property type="entry name" value="HTH_MYB"/>
    <property type="match status" value="2"/>
</dbReference>
<dbReference type="EMBL" id="HBFP01004978">
    <property type="protein sequence ID" value="CAD8819152.1"/>
    <property type="molecule type" value="Transcribed_RNA"/>
</dbReference>
<feature type="domain" description="HTH myb-type" evidence="2">
    <location>
        <begin position="84"/>
        <end position="124"/>
    </location>
</feature>